<feature type="region of interest" description="Disordered" evidence="8">
    <location>
        <begin position="1"/>
        <end position="27"/>
    </location>
</feature>
<dbReference type="InterPro" id="IPR009450">
    <property type="entry name" value="Plno_GlcNAc_GPI2"/>
</dbReference>
<keyword evidence="10" id="KW-0808">Transferase</keyword>
<gene>
    <name evidence="10" type="ORF">BJ508DRAFT_415750</name>
</gene>
<reference evidence="10 11" key="1">
    <citation type="journal article" date="2018" name="Nat. Ecol. Evol.">
        <title>Pezizomycetes genomes reveal the molecular basis of ectomycorrhizal truffle lifestyle.</title>
        <authorList>
            <person name="Murat C."/>
            <person name="Payen T."/>
            <person name="Noel B."/>
            <person name="Kuo A."/>
            <person name="Morin E."/>
            <person name="Chen J."/>
            <person name="Kohler A."/>
            <person name="Krizsan K."/>
            <person name="Balestrini R."/>
            <person name="Da Silva C."/>
            <person name="Montanini B."/>
            <person name="Hainaut M."/>
            <person name="Levati E."/>
            <person name="Barry K.W."/>
            <person name="Belfiori B."/>
            <person name="Cichocki N."/>
            <person name="Clum A."/>
            <person name="Dockter R.B."/>
            <person name="Fauchery L."/>
            <person name="Guy J."/>
            <person name="Iotti M."/>
            <person name="Le Tacon F."/>
            <person name="Lindquist E.A."/>
            <person name="Lipzen A."/>
            <person name="Malagnac F."/>
            <person name="Mello A."/>
            <person name="Molinier V."/>
            <person name="Miyauchi S."/>
            <person name="Poulain J."/>
            <person name="Riccioni C."/>
            <person name="Rubini A."/>
            <person name="Sitrit Y."/>
            <person name="Splivallo R."/>
            <person name="Traeger S."/>
            <person name="Wang M."/>
            <person name="Zifcakova L."/>
            <person name="Wipf D."/>
            <person name="Zambonelli A."/>
            <person name="Paolocci F."/>
            <person name="Nowrousian M."/>
            <person name="Ottonello S."/>
            <person name="Baldrian P."/>
            <person name="Spatafora J.W."/>
            <person name="Henrissat B."/>
            <person name="Nagy L.G."/>
            <person name="Aury J.M."/>
            <person name="Wincker P."/>
            <person name="Grigoriev I.V."/>
            <person name="Bonfante P."/>
            <person name="Martin F.M."/>
        </authorList>
    </citation>
    <scope>NUCLEOTIDE SEQUENCE [LARGE SCALE GENOMIC DNA]</scope>
    <source>
        <strain evidence="10 11">RN42</strain>
    </source>
</reference>
<feature type="transmembrane region" description="Helical" evidence="9">
    <location>
        <begin position="66"/>
        <end position="95"/>
    </location>
</feature>
<feature type="transmembrane region" description="Helical" evidence="9">
    <location>
        <begin position="367"/>
        <end position="387"/>
    </location>
</feature>
<proteinExistence type="inferred from homology"/>
<evidence type="ECO:0000256" key="8">
    <source>
        <dbReference type="SAM" id="MobiDB-lite"/>
    </source>
</evidence>
<dbReference type="Proteomes" id="UP000275078">
    <property type="component" value="Unassembled WGS sequence"/>
</dbReference>
<evidence type="ECO:0000256" key="6">
    <source>
        <dbReference type="ARBA" id="ARBA00022989"/>
    </source>
</evidence>
<dbReference type="UniPathway" id="UPA00196"/>
<evidence type="ECO:0000313" key="10">
    <source>
        <dbReference type="EMBL" id="RPA79756.1"/>
    </source>
</evidence>
<keyword evidence="10" id="KW-0328">Glycosyltransferase</keyword>
<dbReference type="AlphaFoldDB" id="A0A3N4I2Y5"/>
<comment type="pathway">
    <text evidence="2">Glycolipid biosynthesis; glycosylphosphatidylinositol-anchor biosynthesis.</text>
</comment>
<evidence type="ECO:0000313" key="11">
    <source>
        <dbReference type="Proteomes" id="UP000275078"/>
    </source>
</evidence>
<name>A0A3N4I2Y5_ASCIM</name>
<accession>A0A3N4I2Y5</accession>
<dbReference type="STRING" id="1160509.A0A3N4I2Y5"/>
<comment type="subcellular location">
    <subcellularLocation>
        <location evidence="1">Membrane</location>
        <topology evidence="1">Multi-pass membrane protein</topology>
    </subcellularLocation>
</comment>
<dbReference type="GO" id="GO:0006506">
    <property type="term" value="P:GPI anchor biosynthetic process"/>
    <property type="evidence" value="ECO:0007669"/>
    <property type="project" value="UniProtKB-UniPathway"/>
</dbReference>
<dbReference type="GO" id="GO:0016757">
    <property type="term" value="F:glycosyltransferase activity"/>
    <property type="evidence" value="ECO:0007669"/>
    <property type="project" value="UniProtKB-KW"/>
</dbReference>
<evidence type="ECO:0000256" key="9">
    <source>
        <dbReference type="SAM" id="Phobius"/>
    </source>
</evidence>
<protein>
    <submittedName>
        <fullName evidence="10">Phosphatidylinositol N-acetylglucosaminyltransferase</fullName>
    </submittedName>
</protein>
<feature type="region of interest" description="Disordered" evidence="8">
    <location>
        <begin position="131"/>
        <end position="229"/>
    </location>
</feature>
<keyword evidence="7 9" id="KW-0472">Membrane</keyword>
<keyword evidence="4" id="KW-0337">GPI-anchor biosynthesis</keyword>
<dbReference type="Pfam" id="PF06432">
    <property type="entry name" value="GPI2"/>
    <property type="match status" value="1"/>
</dbReference>
<evidence type="ECO:0000256" key="2">
    <source>
        <dbReference type="ARBA" id="ARBA00004687"/>
    </source>
</evidence>
<keyword evidence="6 9" id="KW-1133">Transmembrane helix</keyword>
<keyword evidence="11" id="KW-1185">Reference proteome</keyword>
<evidence type="ECO:0000256" key="5">
    <source>
        <dbReference type="ARBA" id="ARBA00022692"/>
    </source>
</evidence>
<dbReference type="EMBL" id="ML119695">
    <property type="protein sequence ID" value="RPA79756.1"/>
    <property type="molecule type" value="Genomic_DNA"/>
</dbReference>
<dbReference type="GO" id="GO:0000506">
    <property type="term" value="C:glycosylphosphatidylinositol-N-acetylglucosaminyltransferase (GPI-GnT) complex"/>
    <property type="evidence" value="ECO:0007669"/>
    <property type="project" value="TreeGrafter"/>
</dbReference>
<feature type="compositionally biased region" description="Low complexity" evidence="8">
    <location>
        <begin position="180"/>
        <end position="215"/>
    </location>
</feature>
<evidence type="ECO:0000256" key="3">
    <source>
        <dbReference type="ARBA" id="ARBA00008321"/>
    </source>
</evidence>
<sequence length="413" mass="45981">MDNTSASPPYHTEVRSSSAQPSRSRHRRRKPWRKLLWVKQNYPDNWVDSSFLNQLQRNINVKPYDFWTLVADSTVITQHVSSVVIFVTTFIAIYMDKVGPVTVAGGSSVLTVLGYWVWDLGWETREKEERRLGEEDHAHLHIPSIHSRASSPGPGTPRKRSTPTPTRTSLELPKSHSRRSSNLSRPPSPTHSVTTPTITTTPDCTSSSSDAADATPVPPEARYGERTQRRLDTAKSAGLIYCTLLGLSPILKSLTESISPDSIWAMATWLFLANCLAFDYSSGVDVKFPASLSTNAAIMASVVLASRLPTTTHVFSLVLFSIQVFGLSPMFRRYLRHISWNLHVTTTIVLIGCAATGLGLVVGWGWAGVYVLVLVGGVMGGCSWWLMWLQRYKNEIHGPWDPARPVIRRQWGD</sequence>
<dbReference type="PIRSF" id="PIRSF016104">
    <property type="entry name" value="GPI2"/>
    <property type="match status" value="1"/>
</dbReference>
<feature type="transmembrane region" description="Helical" evidence="9">
    <location>
        <begin position="338"/>
        <end position="361"/>
    </location>
</feature>
<keyword evidence="5 9" id="KW-0812">Transmembrane</keyword>
<comment type="similarity">
    <text evidence="3">Belongs to the PIGC family.</text>
</comment>
<evidence type="ECO:0000256" key="4">
    <source>
        <dbReference type="ARBA" id="ARBA00022502"/>
    </source>
</evidence>
<dbReference type="PANTHER" id="PTHR12982">
    <property type="entry name" value="PHOSPHATIDYLINOSITOL GLYCAN, CLASS C"/>
    <property type="match status" value="1"/>
</dbReference>
<evidence type="ECO:0000256" key="7">
    <source>
        <dbReference type="ARBA" id="ARBA00023136"/>
    </source>
</evidence>
<dbReference type="OrthoDB" id="196709at2759"/>
<organism evidence="10 11">
    <name type="scientific">Ascobolus immersus RN42</name>
    <dbReference type="NCBI Taxonomy" id="1160509"/>
    <lineage>
        <taxon>Eukaryota</taxon>
        <taxon>Fungi</taxon>
        <taxon>Dikarya</taxon>
        <taxon>Ascomycota</taxon>
        <taxon>Pezizomycotina</taxon>
        <taxon>Pezizomycetes</taxon>
        <taxon>Pezizales</taxon>
        <taxon>Ascobolaceae</taxon>
        <taxon>Ascobolus</taxon>
    </lineage>
</organism>
<dbReference type="PANTHER" id="PTHR12982:SF0">
    <property type="entry name" value="PHOSPHATIDYLINOSITOL N-ACETYLGLUCOSAMINYLTRANSFERASE SUBUNIT C"/>
    <property type="match status" value="1"/>
</dbReference>
<evidence type="ECO:0000256" key="1">
    <source>
        <dbReference type="ARBA" id="ARBA00004141"/>
    </source>
</evidence>